<protein>
    <submittedName>
        <fullName evidence="1">Uncharacterized protein</fullName>
    </submittedName>
</protein>
<dbReference type="EMBL" id="ML179178">
    <property type="protein sequence ID" value="THU96384.1"/>
    <property type="molecule type" value="Genomic_DNA"/>
</dbReference>
<dbReference type="Proteomes" id="UP000297245">
    <property type="component" value="Unassembled WGS sequence"/>
</dbReference>
<gene>
    <name evidence="1" type="ORF">K435DRAFT_858600</name>
</gene>
<reference evidence="1 2" key="1">
    <citation type="journal article" date="2019" name="Nat. Ecol. Evol.">
        <title>Megaphylogeny resolves global patterns of mushroom evolution.</title>
        <authorList>
            <person name="Varga T."/>
            <person name="Krizsan K."/>
            <person name="Foldi C."/>
            <person name="Dima B."/>
            <person name="Sanchez-Garcia M."/>
            <person name="Sanchez-Ramirez S."/>
            <person name="Szollosi G.J."/>
            <person name="Szarkandi J.G."/>
            <person name="Papp V."/>
            <person name="Albert L."/>
            <person name="Andreopoulos W."/>
            <person name="Angelini C."/>
            <person name="Antonin V."/>
            <person name="Barry K.W."/>
            <person name="Bougher N.L."/>
            <person name="Buchanan P."/>
            <person name="Buyck B."/>
            <person name="Bense V."/>
            <person name="Catcheside P."/>
            <person name="Chovatia M."/>
            <person name="Cooper J."/>
            <person name="Damon W."/>
            <person name="Desjardin D."/>
            <person name="Finy P."/>
            <person name="Geml J."/>
            <person name="Haridas S."/>
            <person name="Hughes K."/>
            <person name="Justo A."/>
            <person name="Karasinski D."/>
            <person name="Kautmanova I."/>
            <person name="Kiss B."/>
            <person name="Kocsube S."/>
            <person name="Kotiranta H."/>
            <person name="LaButti K.M."/>
            <person name="Lechner B.E."/>
            <person name="Liimatainen K."/>
            <person name="Lipzen A."/>
            <person name="Lukacs Z."/>
            <person name="Mihaltcheva S."/>
            <person name="Morgado L.N."/>
            <person name="Niskanen T."/>
            <person name="Noordeloos M.E."/>
            <person name="Ohm R.A."/>
            <person name="Ortiz-Santana B."/>
            <person name="Ovrebo C."/>
            <person name="Racz N."/>
            <person name="Riley R."/>
            <person name="Savchenko A."/>
            <person name="Shiryaev A."/>
            <person name="Soop K."/>
            <person name="Spirin V."/>
            <person name="Szebenyi C."/>
            <person name="Tomsovsky M."/>
            <person name="Tulloss R.E."/>
            <person name="Uehling J."/>
            <person name="Grigoriev I.V."/>
            <person name="Vagvolgyi C."/>
            <person name="Papp T."/>
            <person name="Martin F.M."/>
            <person name="Miettinen O."/>
            <person name="Hibbett D.S."/>
            <person name="Nagy L.G."/>
        </authorList>
    </citation>
    <scope>NUCLEOTIDE SEQUENCE [LARGE SCALE GENOMIC DNA]</scope>
    <source>
        <strain evidence="1 2">CBS 962.96</strain>
    </source>
</reference>
<evidence type="ECO:0000313" key="2">
    <source>
        <dbReference type="Proteomes" id="UP000297245"/>
    </source>
</evidence>
<name>A0A4S8M2N8_DENBC</name>
<accession>A0A4S8M2N8</accession>
<sequence length="115" mass="12566">MLADEQKQRRCNEGMRQEAIPVRRSIRNGMAANVASLAPSAQIHREIAYGIPFPELSAQIQDFCTVAFTHYHLVACNATWFVDLEAPQVVSSTSPMGVIKTAALSPLKNGGVRRG</sequence>
<evidence type="ECO:0000313" key="1">
    <source>
        <dbReference type="EMBL" id="THU96384.1"/>
    </source>
</evidence>
<proteinExistence type="predicted"/>
<organism evidence="1 2">
    <name type="scientific">Dendrothele bispora (strain CBS 962.96)</name>
    <dbReference type="NCBI Taxonomy" id="1314807"/>
    <lineage>
        <taxon>Eukaryota</taxon>
        <taxon>Fungi</taxon>
        <taxon>Dikarya</taxon>
        <taxon>Basidiomycota</taxon>
        <taxon>Agaricomycotina</taxon>
        <taxon>Agaricomycetes</taxon>
        <taxon>Agaricomycetidae</taxon>
        <taxon>Agaricales</taxon>
        <taxon>Agaricales incertae sedis</taxon>
        <taxon>Dendrothele</taxon>
    </lineage>
</organism>
<dbReference type="AlphaFoldDB" id="A0A4S8M2N8"/>
<keyword evidence="2" id="KW-1185">Reference proteome</keyword>